<dbReference type="Pfam" id="PF00080">
    <property type="entry name" value="Sod_Cu"/>
    <property type="match status" value="1"/>
</dbReference>
<accession>Q8S7H2</accession>
<evidence type="ECO:0000313" key="9">
    <source>
        <dbReference type="EMBL" id="AAM19021.1"/>
    </source>
</evidence>
<protein>
    <recommendedName>
        <fullName evidence="5">superoxide dismutase</fullName>
        <ecNumber evidence="5">1.15.1.1</ecNumber>
    </recommendedName>
</protein>
<evidence type="ECO:0000256" key="3">
    <source>
        <dbReference type="ARBA" id="ARBA00003917"/>
    </source>
</evidence>
<dbReference type="GO" id="GO:0046872">
    <property type="term" value="F:metal ion binding"/>
    <property type="evidence" value="ECO:0007669"/>
    <property type="project" value="InterPro"/>
</dbReference>
<comment type="cofactor">
    <cofactor evidence="2">
        <name>Zn(2+)</name>
        <dbReference type="ChEBI" id="CHEBI:29105"/>
    </cofactor>
</comment>
<dbReference type="Proteomes" id="UP000000763">
    <property type="component" value="Chromosome 3"/>
</dbReference>
<dbReference type="SUPFAM" id="SSF49329">
    <property type="entry name" value="Cu,Zn superoxide dismutase-like"/>
    <property type="match status" value="1"/>
</dbReference>
<dbReference type="InterPro" id="IPR018152">
    <property type="entry name" value="SOD_Cu/Zn_BS"/>
</dbReference>
<dbReference type="InterPro" id="IPR001424">
    <property type="entry name" value="SOD_Cu_Zn_dom"/>
</dbReference>
<dbReference type="AlphaFoldDB" id="Q8S7H2"/>
<evidence type="ECO:0000256" key="4">
    <source>
        <dbReference type="ARBA" id="ARBA00010457"/>
    </source>
</evidence>
<evidence type="ECO:0000256" key="2">
    <source>
        <dbReference type="ARBA" id="ARBA00001947"/>
    </source>
</evidence>
<evidence type="ECO:0000259" key="8">
    <source>
        <dbReference type="Pfam" id="PF00080"/>
    </source>
</evidence>
<evidence type="ECO:0000256" key="5">
    <source>
        <dbReference type="ARBA" id="ARBA00012682"/>
    </source>
</evidence>
<feature type="domain" description="Superoxide dismutase copper/zinc binding" evidence="8">
    <location>
        <begin position="17"/>
        <end position="52"/>
    </location>
</feature>
<dbReference type="Gene3D" id="2.60.40.200">
    <property type="entry name" value="Superoxide dismutase, copper/zinc binding domain"/>
    <property type="match status" value="1"/>
</dbReference>
<reference evidence="10" key="1">
    <citation type="journal article" date="2005" name="Nature">
        <title>The map-based sequence of the rice genome.</title>
        <authorList>
            <consortium name="International rice genome sequencing project (IRGSP)"/>
            <person name="Matsumoto T."/>
            <person name="Wu J."/>
            <person name="Kanamori H."/>
            <person name="Katayose Y."/>
            <person name="Fujisawa M."/>
            <person name="Namiki N."/>
            <person name="Mizuno H."/>
            <person name="Yamamoto K."/>
            <person name="Antonio B.A."/>
            <person name="Baba T."/>
            <person name="Sakata K."/>
            <person name="Nagamura Y."/>
            <person name="Aoki H."/>
            <person name="Arikawa K."/>
            <person name="Arita K."/>
            <person name="Bito T."/>
            <person name="Chiden Y."/>
            <person name="Fujitsuka N."/>
            <person name="Fukunaka R."/>
            <person name="Hamada M."/>
            <person name="Harada C."/>
            <person name="Hayashi A."/>
            <person name="Hijishita S."/>
            <person name="Honda M."/>
            <person name="Hosokawa S."/>
            <person name="Ichikawa Y."/>
            <person name="Idonuma A."/>
            <person name="Iijima M."/>
            <person name="Ikeda M."/>
            <person name="Ikeno M."/>
            <person name="Ito K."/>
            <person name="Ito S."/>
            <person name="Ito T."/>
            <person name="Ito Y."/>
            <person name="Ito Y."/>
            <person name="Iwabuchi A."/>
            <person name="Kamiya K."/>
            <person name="Karasawa W."/>
            <person name="Kurita K."/>
            <person name="Katagiri S."/>
            <person name="Kikuta A."/>
            <person name="Kobayashi H."/>
            <person name="Kobayashi N."/>
            <person name="Machita K."/>
            <person name="Maehara T."/>
            <person name="Masukawa M."/>
            <person name="Mizubayashi T."/>
            <person name="Mukai Y."/>
            <person name="Nagasaki H."/>
            <person name="Nagata Y."/>
            <person name="Naito S."/>
            <person name="Nakashima M."/>
            <person name="Nakama Y."/>
            <person name="Nakamichi Y."/>
            <person name="Nakamura M."/>
            <person name="Meguro A."/>
            <person name="Negishi M."/>
            <person name="Ohta I."/>
            <person name="Ohta T."/>
            <person name="Okamoto M."/>
            <person name="Ono N."/>
            <person name="Saji S."/>
            <person name="Sakaguchi M."/>
            <person name="Sakai K."/>
            <person name="Shibata M."/>
            <person name="Shimokawa T."/>
            <person name="Song J."/>
            <person name="Takazaki Y."/>
            <person name="Terasawa K."/>
            <person name="Tsugane M."/>
            <person name="Tsuji K."/>
            <person name="Ueda S."/>
            <person name="Waki K."/>
            <person name="Yamagata H."/>
            <person name="Yamamoto M."/>
            <person name="Yamamoto S."/>
            <person name="Yamane H."/>
            <person name="Yoshiki S."/>
            <person name="Yoshihara R."/>
            <person name="Yukawa K."/>
            <person name="Zhong H."/>
            <person name="Yano M."/>
            <person name="Yuan Q."/>
            <person name="Ouyang S."/>
            <person name="Liu J."/>
            <person name="Jones K.M."/>
            <person name="Gansberger K."/>
            <person name="Moffat K."/>
            <person name="Hill J."/>
            <person name="Bera J."/>
            <person name="Fadrosh D."/>
            <person name="Jin S."/>
            <person name="Johri S."/>
            <person name="Kim M."/>
            <person name="Overton L."/>
            <person name="Reardon M."/>
            <person name="Tsitrin T."/>
            <person name="Vuong H."/>
            <person name="Weaver B."/>
            <person name="Ciecko A."/>
            <person name="Tallon L."/>
            <person name="Jackson J."/>
            <person name="Pai G."/>
            <person name="Aken S.V."/>
            <person name="Utterback T."/>
            <person name="Reidmuller S."/>
            <person name="Feldblyum T."/>
            <person name="Hsiao J."/>
            <person name="Zismann V."/>
            <person name="Iobst S."/>
            <person name="de Vazeille A.R."/>
            <person name="Buell C.R."/>
            <person name="Ying K."/>
            <person name="Li Y."/>
            <person name="Lu T."/>
            <person name="Huang Y."/>
            <person name="Zhao Q."/>
            <person name="Feng Q."/>
            <person name="Zhang L."/>
            <person name="Zhu J."/>
            <person name="Weng Q."/>
            <person name="Mu J."/>
            <person name="Lu Y."/>
            <person name="Fan D."/>
            <person name="Liu Y."/>
            <person name="Guan J."/>
            <person name="Zhang Y."/>
            <person name="Yu S."/>
            <person name="Liu X."/>
            <person name="Zhang Y."/>
            <person name="Hong G."/>
            <person name="Han B."/>
            <person name="Choisne N."/>
            <person name="Demange N."/>
            <person name="Orjeda G."/>
            <person name="Samain S."/>
            <person name="Cattolico L."/>
            <person name="Pelletier E."/>
            <person name="Couloux A."/>
            <person name="Segurens B."/>
            <person name="Wincker P."/>
            <person name="D'Hont A."/>
            <person name="Scarpelli C."/>
            <person name="Weissenbach J."/>
            <person name="Salanoubat M."/>
            <person name="Quetier F."/>
            <person name="Yu Y."/>
            <person name="Kim H.R."/>
            <person name="Rambo T."/>
            <person name="Currie J."/>
            <person name="Collura K."/>
            <person name="Luo M."/>
            <person name="Yang T."/>
            <person name="Ammiraju J.S.S."/>
            <person name="Engler F."/>
            <person name="Soderlund C."/>
            <person name="Wing R.A."/>
            <person name="Palmer L.E."/>
            <person name="de la Bastide M."/>
            <person name="Spiegel L."/>
            <person name="Nascimento L."/>
            <person name="Zutavern T."/>
            <person name="O'Shaughnessy A."/>
            <person name="Dike S."/>
            <person name="Dedhia N."/>
            <person name="Preston R."/>
            <person name="Balija V."/>
            <person name="McCombie W.R."/>
            <person name="Chow T."/>
            <person name="Chen H."/>
            <person name="Chung M."/>
            <person name="Chen C."/>
            <person name="Shaw J."/>
            <person name="Wu H."/>
            <person name="Hsiao K."/>
            <person name="Chao Y."/>
            <person name="Chu M."/>
            <person name="Cheng C."/>
            <person name="Hour A."/>
            <person name="Lee P."/>
            <person name="Lin S."/>
            <person name="Lin Y."/>
            <person name="Liou J."/>
            <person name="Liu S."/>
            <person name="Hsing Y."/>
            <person name="Raghuvanshi S."/>
            <person name="Mohanty A."/>
            <person name="Bharti A.K."/>
            <person name="Gaur A."/>
            <person name="Gupta V."/>
            <person name="Kumar D."/>
            <person name="Ravi V."/>
            <person name="Vij S."/>
            <person name="Kapur A."/>
            <person name="Khurana P."/>
            <person name="Khurana P."/>
            <person name="Khurana J.P."/>
            <person name="Tyagi A.K."/>
            <person name="Gaikwad K."/>
            <person name="Singh A."/>
            <person name="Dalal V."/>
            <person name="Srivastava S."/>
            <person name="Dixit A."/>
            <person name="Pal A.K."/>
            <person name="Ghazi I.A."/>
            <person name="Yadav M."/>
            <person name="Pandit A."/>
            <person name="Bhargava A."/>
            <person name="Sureshbabu K."/>
            <person name="Batra K."/>
            <person name="Sharma T.R."/>
            <person name="Mohapatra T."/>
            <person name="Singh N.K."/>
            <person name="Messing J."/>
            <person name="Nelson A.B."/>
            <person name="Fuks G."/>
            <person name="Kavchok S."/>
            <person name="Keizer G."/>
            <person name="Linton E."/>
            <person name="Llaca V."/>
            <person name="Song R."/>
            <person name="Tanyolac B."/>
            <person name="Young S."/>
            <person name="Ho-Il K."/>
            <person name="Hahn J.H."/>
            <person name="Sangsakoo G."/>
            <person name="Vanavichit A."/>
            <person name="de Mattos Luiz.A.T."/>
            <person name="Zimmer P.D."/>
            <person name="Malone G."/>
            <person name="Dellagostin O."/>
            <person name="de Oliveira A.C."/>
            <person name="Bevan M."/>
            <person name="Bancroft I."/>
            <person name="Minx P."/>
            <person name="Cordum H."/>
            <person name="Wilson R."/>
            <person name="Cheng Z."/>
            <person name="Jin W."/>
            <person name="Jiang J."/>
            <person name="Leong S.A."/>
            <person name="Iwama H."/>
            <person name="Gojobori T."/>
            <person name="Itoh T."/>
            <person name="Niimura Y."/>
            <person name="Fujii Y."/>
            <person name="Habara T."/>
            <person name="Sakai H."/>
            <person name="Sato Y."/>
            <person name="Wilson G."/>
            <person name="Kumar K."/>
            <person name="McCouch S."/>
            <person name="Juretic N."/>
            <person name="Hoen D."/>
            <person name="Wright S."/>
            <person name="Bruskiewich R."/>
            <person name="Bureau T."/>
            <person name="Miyao A."/>
            <person name="Hirochika H."/>
            <person name="Nishikawa T."/>
            <person name="Kadowaki K."/>
            <person name="Sugiura M."/>
            <person name="Burr B."/>
            <person name="Sasaki T."/>
        </authorList>
    </citation>
    <scope>NUCLEOTIDE SEQUENCE [LARGE SCALE GENOMIC DNA]</scope>
    <source>
        <strain evidence="10">cv. Nipponbare</strain>
    </source>
</reference>
<evidence type="ECO:0000256" key="7">
    <source>
        <dbReference type="ARBA" id="ARBA00049204"/>
    </source>
</evidence>
<name>Q8S7H2_ORYSJ</name>
<evidence type="ECO:0000313" key="10">
    <source>
        <dbReference type="Proteomes" id="UP000000763"/>
    </source>
</evidence>
<comment type="function">
    <text evidence="3">Destroys radicals which are normally produced within the cells and which are toxic to biological systems.</text>
</comment>
<dbReference type="PROSITE" id="PS00087">
    <property type="entry name" value="SOD_CU_ZN_1"/>
    <property type="match status" value="1"/>
</dbReference>
<evidence type="ECO:0000256" key="1">
    <source>
        <dbReference type="ARBA" id="ARBA00001935"/>
    </source>
</evidence>
<dbReference type="InterPro" id="IPR036423">
    <property type="entry name" value="SOD-like_Cu/Zn_dom_sf"/>
</dbReference>
<gene>
    <name evidence="9" type="primary">OSJNBa0010I09.21</name>
</gene>
<sequence length="95" mass="10629">MLKAVDVLASSECVNGLITVKENVSGLKPVLHGFHVHALGGTTNGCMNMGGTRRLETSCWWRWKYNDLNWSGCFFLQLFYCLHSKNILVHTVCIG</sequence>
<comment type="similarity">
    <text evidence="4">Belongs to the Cu-Zn superoxide dismutase family.</text>
</comment>
<dbReference type="EC" id="1.15.1.1" evidence="5"/>
<dbReference type="GO" id="GO:0004784">
    <property type="term" value="F:superoxide dismutase activity"/>
    <property type="evidence" value="ECO:0007669"/>
    <property type="project" value="UniProtKB-EC"/>
</dbReference>
<dbReference type="EMBL" id="AC084748">
    <property type="protein sequence ID" value="AAM19021.1"/>
    <property type="molecule type" value="Genomic_DNA"/>
</dbReference>
<organism evidence="9 10">
    <name type="scientific">Oryza sativa subsp. japonica</name>
    <name type="common">Rice</name>
    <dbReference type="NCBI Taxonomy" id="39947"/>
    <lineage>
        <taxon>Eukaryota</taxon>
        <taxon>Viridiplantae</taxon>
        <taxon>Streptophyta</taxon>
        <taxon>Embryophyta</taxon>
        <taxon>Tracheophyta</taxon>
        <taxon>Spermatophyta</taxon>
        <taxon>Magnoliopsida</taxon>
        <taxon>Liliopsida</taxon>
        <taxon>Poales</taxon>
        <taxon>Poaceae</taxon>
        <taxon>BOP clade</taxon>
        <taxon>Oryzoideae</taxon>
        <taxon>Oryzeae</taxon>
        <taxon>Oryzinae</taxon>
        <taxon>Oryza</taxon>
        <taxon>Oryza sativa</taxon>
    </lineage>
</organism>
<comment type="cofactor">
    <cofactor evidence="1">
        <name>Cu cation</name>
        <dbReference type="ChEBI" id="CHEBI:23378"/>
    </cofactor>
</comment>
<evidence type="ECO:0000256" key="6">
    <source>
        <dbReference type="ARBA" id="ARBA00022862"/>
    </source>
</evidence>
<proteinExistence type="inferred from homology"/>
<keyword evidence="6" id="KW-0049">Antioxidant</keyword>
<reference evidence="10" key="2">
    <citation type="journal article" date="2008" name="Nucleic Acids Res.">
        <title>The rice annotation project database (RAP-DB): 2008 update.</title>
        <authorList>
            <consortium name="The rice annotation project (RAP)"/>
        </authorList>
    </citation>
    <scope>GENOME REANNOTATION</scope>
    <source>
        <strain evidence="10">cv. Nipponbare</strain>
    </source>
</reference>
<comment type="catalytic activity">
    <reaction evidence="7">
        <text>2 superoxide + 2 H(+) = H2O2 + O2</text>
        <dbReference type="Rhea" id="RHEA:20696"/>
        <dbReference type="ChEBI" id="CHEBI:15378"/>
        <dbReference type="ChEBI" id="CHEBI:15379"/>
        <dbReference type="ChEBI" id="CHEBI:16240"/>
        <dbReference type="ChEBI" id="CHEBI:18421"/>
        <dbReference type="EC" id="1.15.1.1"/>
    </reaction>
</comment>